<proteinExistence type="predicted"/>
<organism evidence="2 3">
    <name type="scientific">Deinococcus arboris</name>
    <dbReference type="NCBI Taxonomy" id="2682977"/>
    <lineage>
        <taxon>Bacteria</taxon>
        <taxon>Thermotogati</taxon>
        <taxon>Deinococcota</taxon>
        <taxon>Deinococci</taxon>
        <taxon>Deinococcales</taxon>
        <taxon>Deinococcaceae</taxon>
        <taxon>Deinococcus</taxon>
    </lineage>
</organism>
<dbReference type="Proteomes" id="UP000483286">
    <property type="component" value="Unassembled WGS sequence"/>
</dbReference>
<reference evidence="2 3" key="1">
    <citation type="submission" date="2019-12" db="EMBL/GenBank/DDBJ databases">
        <title>Deinococcus sp. HMF7620 Genome sequencing and assembly.</title>
        <authorList>
            <person name="Kang H."/>
            <person name="Kim H."/>
            <person name="Joh K."/>
        </authorList>
    </citation>
    <scope>NUCLEOTIDE SEQUENCE [LARGE SCALE GENOMIC DNA]</scope>
    <source>
        <strain evidence="2 3">HMF7620</strain>
    </source>
</reference>
<evidence type="ECO:0000313" key="3">
    <source>
        <dbReference type="Proteomes" id="UP000483286"/>
    </source>
</evidence>
<protein>
    <submittedName>
        <fullName evidence="2">Uncharacterized protein</fullName>
    </submittedName>
</protein>
<evidence type="ECO:0000313" key="2">
    <source>
        <dbReference type="EMBL" id="MVN85975.1"/>
    </source>
</evidence>
<dbReference type="AlphaFoldDB" id="A0A7C9HYA8"/>
<dbReference type="EMBL" id="WQLB01000004">
    <property type="protein sequence ID" value="MVN85975.1"/>
    <property type="molecule type" value="Genomic_DNA"/>
</dbReference>
<dbReference type="RefSeq" id="WP_157458046.1">
    <property type="nucleotide sequence ID" value="NZ_WQLB01000004.1"/>
</dbReference>
<feature type="compositionally biased region" description="Basic and acidic residues" evidence="1">
    <location>
        <begin position="1"/>
        <end position="15"/>
    </location>
</feature>
<sequence>MTDKTDNDIRAHEDTDQQDVIEDGMQGATGNADANGLDPNANLDEKLEELRENLTPISGANTSD</sequence>
<evidence type="ECO:0000256" key="1">
    <source>
        <dbReference type="SAM" id="MobiDB-lite"/>
    </source>
</evidence>
<accession>A0A7C9HYA8</accession>
<name>A0A7C9HYA8_9DEIO</name>
<comment type="caution">
    <text evidence="2">The sequence shown here is derived from an EMBL/GenBank/DDBJ whole genome shotgun (WGS) entry which is preliminary data.</text>
</comment>
<gene>
    <name evidence="2" type="ORF">GO986_04275</name>
</gene>
<keyword evidence="3" id="KW-1185">Reference proteome</keyword>
<feature type="region of interest" description="Disordered" evidence="1">
    <location>
        <begin position="1"/>
        <end position="41"/>
    </location>
</feature>